<comment type="caution">
    <text evidence="2">The sequence shown here is derived from an EMBL/GenBank/DDBJ whole genome shotgun (WGS) entry which is preliminary data.</text>
</comment>
<dbReference type="PATRIC" id="fig|1188261.3.peg.2114"/>
<sequence length="239" mass="27639">MNISQEALHDFVWGLIACRYTHRTTVKEEKNFIHVTYGYPVGDRRHELFITPCGLRKVSKKAPFSPHYLTLVTSRQEAPQLYSYYLSSSHYLMILEDIAELELSTSYKSSSMKLSEITDYTEGQEVNTYFQLNAVNLEQIEQEGINQYVMYDHLTPVGFGRISSTRKSKRACLDNIYIDPDYRKQGLGSHLCEKIILYSAPHTTSWILASSQMGFSIYLKLGFRNTAYLFTYKKRSNST</sequence>
<protein>
    <recommendedName>
        <fullName evidence="1">N-acetyltransferase domain-containing protein</fullName>
    </recommendedName>
</protein>
<reference evidence="2 3" key="1">
    <citation type="journal article" date="2013" name="Genome Announc.">
        <title>Genome Sequence of the Extreme Obligate Alkaliphile Bacillus marmarensis Strain DSM 21297.</title>
        <authorList>
            <person name="Wernick D.G."/>
            <person name="Choi K.Y."/>
            <person name="Tat C.A."/>
            <person name="Lafontaine Rivera J.G."/>
            <person name="Liao J.C."/>
        </authorList>
    </citation>
    <scope>NUCLEOTIDE SEQUENCE [LARGE SCALE GENOMIC DNA]</scope>
    <source>
        <strain evidence="2 3">DSM 21297</strain>
    </source>
</reference>
<proteinExistence type="predicted"/>
<organism evidence="2 3">
    <name type="scientific">Alkalihalophilus marmarensis DSM 21297</name>
    <dbReference type="NCBI Taxonomy" id="1188261"/>
    <lineage>
        <taxon>Bacteria</taxon>
        <taxon>Bacillati</taxon>
        <taxon>Bacillota</taxon>
        <taxon>Bacilli</taxon>
        <taxon>Bacillales</taxon>
        <taxon>Bacillaceae</taxon>
        <taxon>Alkalihalophilus</taxon>
    </lineage>
</organism>
<dbReference type="CDD" id="cd04301">
    <property type="entry name" value="NAT_SF"/>
    <property type="match status" value="1"/>
</dbReference>
<accession>U6SQN9</accession>
<dbReference type="Gene3D" id="3.40.630.30">
    <property type="match status" value="1"/>
</dbReference>
<dbReference type="GO" id="GO:0016747">
    <property type="term" value="F:acyltransferase activity, transferring groups other than amino-acyl groups"/>
    <property type="evidence" value="ECO:0007669"/>
    <property type="project" value="InterPro"/>
</dbReference>
<feature type="domain" description="N-acetyltransferase" evidence="1">
    <location>
        <begin position="107"/>
        <end position="239"/>
    </location>
</feature>
<name>U6SQN9_9BACI</name>
<dbReference type="RefSeq" id="WP_022628335.1">
    <property type="nucleotide sequence ID" value="NZ_ATAE01000030.1"/>
</dbReference>
<dbReference type="InterPro" id="IPR000182">
    <property type="entry name" value="GNAT_dom"/>
</dbReference>
<dbReference type="AlphaFoldDB" id="U6SQN9"/>
<dbReference type="Proteomes" id="UP000017170">
    <property type="component" value="Unassembled WGS sequence"/>
</dbReference>
<evidence type="ECO:0000313" key="3">
    <source>
        <dbReference type="Proteomes" id="UP000017170"/>
    </source>
</evidence>
<evidence type="ECO:0000313" key="2">
    <source>
        <dbReference type="EMBL" id="ERN52956.1"/>
    </source>
</evidence>
<evidence type="ECO:0000259" key="1">
    <source>
        <dbReference type="PROSITE" id="PS51186"/>
    </source>
</evidence>
<gene>
    <name evidence="2" type="ORF">A33I_13400</name>
</gene>
<dbReference type="EMBL" id="ATAE01000030">
    <property type="protein sequence ID" value="ERN52956.1"/>
    <property type="molecule type" value="Genomic_DNA"/>
</dbReference>
<dbReference type="Pfam" id="PF13508">
    <property type="entry name" value="Acetyltransf_7"/>
    <property type="match status" value="1"/>
</dbReference>
<dbReference type="PROSITE" id="PS51186">
    <property type="entry name" value="GNAT"/>
    <property type="match status" value="1"/>
</dbReference>
<dbReference type="InterPro" id="IPR016181">
    <property type="entry name" value="Acyl_CoA_acyltransferase"/>
</dbReference>
<keyword evidence="3" id="KW-1185">Reference proteome</keyword>
<dbReference type="SUPFAM" id="SSF55729">
    <property type="entry name" value="Acyl-CoA N-acyltransferases (Nat)"/>
    <property type="match status" value="1"/>
</dbReference>